<proteinExistence type="predicted"/>
<dbReference type="InterPro" id="IPR039013">
    <property type="entry name" value="YgiF"/>
</dbReference>
<dbReference type="KEGG" id="rvi:RVIR1_09980"/>
<sequence length="214" mass="24646">MFLEIELKLSIDANPAHIALLFNHSLLKNVHPVSEELISRYFDTPDLCLWKQGLSLRIREAEGRTIQTLKTAGKQLGELQHRHEWDQPIEDASPNIHAFKDKEVSKKLETIMGKQPLIELFHTRFNRTQWNLETEDGTKIELVLDQGTVRTATQHMPLHEIELELKQGDAQQIEKIATLLKQTIPLTLETRSKAERGYKLYTHSNGVFGKLPQK</sequence>
<evidence type="ECO:0000313" key="2">
    <source>
        <dbReference type="EMBL" id="BBB15471.1"/>
    </source>
</evidence>
<dbReference type="EMBL" id="AP018005">
    <property type="protein sequence ID" value="BBB15471.1"/>
    <property type="molecule type" value="Genomic_DNA"/>
</dbReference>
<reference evidence="2 3" key="1">
    <citation type="submission" date="2017-03" db="EMBL/GenBank/DDBJ databases">
        <title>The genome sequence of Candidatus Rickettsiella viridis.</title>
        <authorList>
            <person name="Nikoh N."/>
            <person name="Tsuchida T."/>
            <person name="Yamaguchi K."/>
            <person name="Maeda T."/>
            <person name="Shigenobu S."/>
            <person name="Fukatsu T."/>
        </authorList>
    </citation>
    <scope>NUCLEOTIDE SEQUENCE [LARGE SCALE GENOMIC DNA]</scope>
    <source>
        <strain evidence="2 3">Ap-RA04</strain>
    </source>
</reference>
<dbReference type="PANTHER" id="PTHR39569">
    <property type="entry name" value="INORGANIC TRIPHOSPHATASE"/>
    <property type="match status" value="1"/>
</dbReference>
<dbReference type="PANTHER" id="PTHR39569:SF1">
    <property type="entry name" value="INORGANIC TRIPHOSPHATASE"/>
    <property type="match status" value="1"/>
</dbReference>
<dbReference type="CDD" id="cd07756">
    <property type="entry name" value="CYTH-like_Pase_CHAD"/>
    <property type="match status" value="1"/>
</dbReference>
<accession>A0A2Z5UWQ0</accession>
<dbReference type="InterPro" id="IPR033469">
    <property type="entry name" value="CYTH-like_dom_sf"/>
</dbReference>
<dbReference type="Proteomes" id="UP000282483">
    <property type="component" value="Chromosome"/>
</dbReference>
<dbReference type="PROSITE" id="PS51707">
    <property type="entry name" value="CYTH"/>
    <property type="match status" value="1"/>
</dbReference>
<feature type="domain" description="CYTH" evidence="1">
    <location>
        <begin position="2"/>
        <end position="204"/>
    </location>
</feature>
<name>A0A2Z5UWQ0_9COXI</name>
<dbReference type="GO" id="GO:0046872">
    <property type="term" value="F:metal ion binding"/>
    <property type="evidence" value="ECO:0007669"/>
    <property type="project" value="TreeGrafter"/>
</dbReference>
<dbReference type="OrthoDB" id="3034217at2"/>
<dbReference type="SUPFAM" id="SSF55154">
    <property type="entry name" value="CYTH-like phosphatases"/>
    <property type="match status" value="1"/>
</dbReference>
<dbReference type="RefSeq" id="WP_126322926.1">
    <property type="nucleotide sequence ID" value="NZ_AP018005.1"/>
</dbReference>
<protein>
    <submittedName>
        <fullName evidence="2">Adenylate cyclase</fullName>
    </submittedName>
</protein>
<evidence type="ECO:0000313" key="3">
    <source>
        <dbReference type="Proteomes" id="UP000282483"/>
    </source>
</evidence>
<organism evidence="2 3">
    <name type="scientific">Candidatus Rickettsiella viridis</name>
    <dbReference type="NCBI Taxonomy" id="676208"/>
    <lineage>
        <taxon>Bacteria</taxon>
        <taxon>Pseudomonadati</taxon>
        <taxon>Pseudomonadota</taxon>
        <taxon>Gammaproteobacteria</taxon>
        <taxon>Legionellales</taxon>
        <taxon>Coxiellaceae</taxon>
        <taxon>Rickettsiella</taxon>
    </lineage>
</organism>
<gene>
    <name evidence="2" type="ORF">RVIR1_09980</name>
</gene>
<dbReference type="SMART" id="SM01118">
    <property type="entry name" value="CYTH"/>
    <property type="match status" value="1"/>
</dbReference>
<dbReference type="Pfam" id="PF01928">
    <property type="entry name" value="CYTH"/>
    <property type="match status" value="1"/>
</dbReference>
<evidence type="ECO:0000259" key="1">
    <source>
        <dbReference type="PROSITE" id="PS51707"/>
    </source>
</evidence>
<dbReference type="Gene3D" id="2.40.320.10">
    <property type="entry name" value="Hypothetical Protein Pfu-838710-001"/>
    <property type="match status" value="1"/>
</dbReference>
<dbReference type="AlphaFoldDB" id="A0A2Z5UWQ0"/>
<dbReference type="GO" id="GO:0050355">
    <property type="term" value="F:inorganic triphosphate phosphatase activity"/>
    <property type="evidence" value="ECO:0007669"/>
    <property type="project" value="InterPro"/>
</dbReference>
<keyword evidence="3" id="KW-1185">Reference proteome</keyword>
<dbReference type="InterPro" id="IPR023577">
    <property type="entry name" value="CYTH_domain"/>
</dbReference>